<evidence type="ECO:0000256" key="2">
    <source>
        <dbReference type="SAM" id="Phobius"/>
    </source>
</evidence>
<feature type="region of interest" description="Disordered" evidence="1">
    <location>
        <begin position="287"/>
        <end position="306"/>
    </location>
</feature>
<protein>
    <submittedName>
        <fullName evidence="3">Uncharacterized protein</fullName>
    </submittedName>
</protein>
<name>A0A4U0XXF8_9PEZI</name>
<dbReference type="EMBL" id="NAJN01000033">
    <property type="protein sequence ID" value="TKA81156.1"/>
    <property type="molecule type" value="Genomic_DNA"/>
</dbReference>
<sequence>MGKAAAYVETASIAPSEATTLVNDRYYPQNVQILPGSTMLYVRLPVADLQPLDPNNTEDESNERRSSSVYSSSSSAAANLAAPEVTNGGSGGKKPGWTRRLSASITGKKYSERSKEQVRMVQMTRDEYDTYWARDEDGNYIGTAPEGSGREWYRRKLQSYGRAMPNGGLQYAMIRKEHARYFETALIFMFVPQGVRKEAAYRLFPCLVVHLLVLVLVLLFWLGLAWKIAFYGGALADLQRLRHGWVSEHDLSHEKGLDIGHANNNPNRNQQNVHGCSHLQDPIALQPLPDADGTEGEADMWKDKGPPDEVDYFPKRVLQKLADQTVGTAEPRRCMPVTSSQRKTAPLKRQGLITFDYLGVVDNGIPLCATCHDGLDDIHSPGFIFFPSDLQFFIDFEEQDFQRRDREARMGRLVPSRICSTAQAYKDHQVDMRAVDDDACGGLYRRYMMHDYLSTILSRDPNATLALKSWHGAPMASLRRTF</sequence>
<feature type="transmembrane region" description="Helical" evidence="2">
    <location>
        <begin position="203"/>
        <end position="226"/>
    </location>
</feature>
<reference evidence="3 4" key="1">
    <citation type="submission" date="2017-03" db="EMBL/GenBank/DDBJ databases">
        <title>Genomes of endolithic fungi from Antarctica.</title>
        <authorList>
            <person name="Coleine C."/>
            <person name="Masonjones S."/>
            <person name="Stajich J.E."/>
        </authorList>
    </citation>
    <scope>NUCLEOTIDE SEQUENCE [LARGE SCALE GENOMIC DNA]</scope>
    <source>
        <strain evidence="3 4">CCFEE 5187</strain>
    </source>
</reference>
<evidence type="ECO:0000313" key="3">
    <source>
        <dbReference type="EMBL" id="TKA81156.1"/>
    </source>
</evidence>
<gene>
    <name evidence="3" type="ORF">B0A49_02005</name>
</gene>
<evidence type="ECO:0000313" key="4">
    <source>
        <dbReference type="Proteomes" id="UP000308768"/>
    </source>
</evidence>
<comment type="caution">
    <text evidence="3">The sequence shown here is derived from an EMBL/GenBank/DDBJ whole genome shotgun (WGS) entry which is preliminary data.</text>
</comment>
<keyword evidence="2" id="KW-0812">Transmembrane</keyword>
<dbReference type="STRING" id="331657.A0A4U0XXF8"/>
<keyword evidence="2" id="KW-1133">Transmembrane helix</keyword>
<dbReference type="Proteomes" id="UP000308768">
    <property type="component" value="Unassembled WGS sequence"/>
</dbReference>
<dbReference type="AlphaFoldDB" id="A0A4U0XXF8"/>
<feature type="region of interest" description="Disordered" evidence="1">
    <location>
        <begin position="51"/>
        <end position="99"/>
    </location>
</feature>
<feature type="compositionally biased region" description="Low complexity" evidence="1">
    <location>
        <begin position="67"/>
        <end position="82"/>
    </location>
</feature>
<organism evidence="3 4">
    <name type="scientific">Cryomyces minteri</name>
    <dbReference type="NCBI Taxonomy" id="331657"/>
    <lineage>
        <taxon>Eukaryota</taxon>
        <taxon>Fungi</taxon>
        <taxon>Dikarya</taxon>
        <taxon>Ascomycota</taxon>
        <taxon>Pezizomycotina</taxon>
        <taxon>Dothideomycetes</taxon>
        <taxon>Dothideomycetes incertae sedis</taxon>
        <taxon>Cryomyces</taxon>
    </lineage>
</organism>
<dbReference type="OrthoDB" id="10629383at2759"/>
<keyword evidence="4" id="KW-1185">Reference proteome</keyword>
<evidence type="ECO:0000256" key="1">
    <source>
        <dbReference type="SAM" id="MobiDB-lite"/>
    </source>
</evidence>
<proteinExistence type="predicted"/>
<accession>A0A4U0XXF8</accession>
<keyword evidence="2" id="KW-0472">Membrane</keyword>